<dbReference type="Pfam" id="PF17406">
    <property type="entry name" value="Nrap_D5"/>
    <property type="match status" value="1"/>
</dbReference>
<feature type="domain" description="Nrap protein" evidence="13">
    <location>
        <begin position="385"/>
        <end position="525"/>
    </location>
</feature>
<evidence type="ECO:0000259" key="17">
    <source>
        <dbReference type="Pfam" id="PF17407"/>
    </source>
</evidence>
<dbReference type="InterPro" id="IPR035368">
    <property type="entry name" value="Nrap_D3"/>
</dbReference>
<feature type="region of interest" description="Disordered" evidence="11">
    <location>
        <begin position="1"/>
        <end position="123"/>
    </location>
</feature>
<feature type="domain" description="Nrap protein" evidence="17">
    <location>
        <begin position="1080"/>
        <end position="1211"/>
    </location>
</feature>
<dbReference type="GO" id="GO:0005694">
    <property type="term" value="C:chromosome"/>
    <property type="evidence" value="ECO:0007669"/>
    <property type="project" value="UniProtKB-SubCell"/>
</dbReference>
<dbReference type="Gene3D" id="3.30.70.3030">
    <property type="match status" value="1"/>
</dbReference>
<dbReference type="GO" id="GO:0034456">
    <property type="term" value="C:UTP-C complex"/>
    <property type="evidence" value="ECO:0007669"/>
    <property type="project" value="TreeGrafter"/>
</dbReference>
<evidence type="ECO:0000259" key="12">
    <source>
        <dbReference type="Pfam" id="PF03813"/>
    </source>
</evidence>
<dbReference type="Pfam" id="PF17407">
    <property type="entry name" value="Nrap_D6"/>
    <property type="match status" value="1"/>
</dbReference>
<dbReference type="SUPFAM" id="SSF81631">
    <property type="entry name" value="PAP/OAS1 substrate-binding domain"/>
    <property type="match status" value="1"/>
</dbReference>
<dbReference type="GO" id="GO:0032040">
    <property type="term" value="C:small-subunit processome"/>
    <property type="evidence" value="ECO:0007669"/>
    <property type="project" value="TreeGrafter"/>
</dbReference>
<dbReference type="Pfam" id="PF17403">
    <property type="entry name" value="Nrap_D2"/>
    <property type="match status" value="1"/>
</dbReference>
<proteinExistence type="inferred from homology"/>
<dbReference type="Proteomes" id="UP001075354">
    <property type="component" value="Chromosome 12"/>
</dbReference>
<evidence type="ECO:0000256" key="2">
    <source>
        <dbReference type="ARBA" id="ARBA00004604"/>
    </source>
</evidence>
<dbReference type="GO" id="GO:0003723">
    <property type="term" value="F:RNA binding"/>
    <property type="evidence" value="ECO:0007669"/>
    <property type="project" value="UniProtKB-KW"/>
</dbReference>
<evidence type="ECO:0000256" key="3">
    <source>
        <dbReference type="ARBA" id="ARBA00006674"/>
    </source>
</evidence>
<dbReference type="Pfam" id="PF17405">
    <property type="entry name" value="Nrap_D4"/>
    <property type="match status" value="1"/>
</dbReference>
<keyword evidence="5" id="KW-0158">Chromosome</keyword>
<evidence type="ECO:0000256" key="4">
    <source>
        <dbReference type="ARBA" id="ARBA00016437"/>
    </source>
</evidence>
<evidence type="ECO:0000256" key="9">
    <source>
        <dbReference type="ARBA" id="ARBA00035020"/>
    </source>
</evidence>
<dbReference type="EMBL" id="JAPTSV010000012">
    <property type="protein sequence ID" value="KAJ1522417.1"/>
    <property type="molecule type" value="Genomic_DNA"/>
</dbReference>
<feature type="domain" description="Nrap protein" evidence="15">
    <location>
        <begin position="721"/>
        <end position="918"/>
    </location>
</feature>
<comment type="function">
    <text evidence="8">Part of the small subunit (SSU) processome, first precursor of the small eukaryotic ribosomal subunit. During the assembly of the SSU processome in the nucleolus, many ribosome biogenesis factors, an RNA chaperone and ribosomal proteins associate with the nascent pre-rRNA and work in concert to generate RNA folding, modifications, rearrangements and cleavage as well as targeted degradation of pre-ribosomal RNA by the RNA exosome.</text>
</comment>
<sequence length="1218" mass="137172">MAPKVKKGKMSRKQNQKPIANKHEINDDGFSSAGESDEDRQFGVNLGDFHESNVEEDDYNDDSGESDDDNGDDIEEALEGEDGGDQSRKRKHSEAENGSDVSSSKKNKKNKSSADLKKPPTAQEVARLRETENLFHSNIFRLQIEEMLKETSIKQKRLASFSEWFTSLKDSLTTMTKGEKHEIMDQKWLKDLGVKIPIAQTPYPLKGVFQFFPPKSVFVTGSYSIGCSLGPNLKVDIAIEMPPECFQGSDNLNQRYLRKRALYLCQIVAHLKTAGLISTEEDLGPHFELPRAFNPLLPVAVVVPVGSLKKHTQVFLHVTASEEAFKMTKFGPSKNSIRSNWYFNEEKTDENNSATPLQNATIVSDLVAKRNEDFKLKLLQDSKNAKDGIILLKVWLKQRELDQGLSAFGSHLMTMLVVYLLHSRKISSHMSSYQVARTVWNFLKECDWTVHGRGLSLCDKPPIGAPGLSEFHDHYPVVFVDVTGYYNLAAHMDVASFKRIQNESTLAIHYLDNTSVNSFQVLFMKPVPFYQHFDHILCFYDMKSLQQMNDKKSSKDSKLDKSQHSLRLSADLLFEVLQRGLGKRVAEWGIHAPEKLSWKIKKSPPVPSGPLLLGMKLDTEHAYSILDKGPPADLPEAHEFRKFWGEKSELRRFQDGSISEAVVWLPGKDVSLSERRVVNKVITEYLLENKLGLNTSNCLAYLADQLEEVLTLSHVKPPFAYGSGEEAALGVLAALDRLSVELRGLPDLPLDISGVQGSSAVCRFADVFPPLSSLEYVGQKVTNPDQHCLLLGSGLKYSEAPVWISPVEVVLQLSLSGKWPDDAQAVRRVRAAFNIKIANSLRKECGLTTQAFPNYVDVIKEGYVFRLRVAYQREPALLRQLVLPDGMMTTVDCKEAQSLEKETIHAPKLTSYLHGLHQQQPAFGPATCLAKRWLSAQMIRWAHFPEEAVELLMAYIFVSPEPFPAPAQPQAAFMRFLHLLSTTNWHLEPIILNFNNKLSKTTVSEIEKKFSSERVQLPTLFIATPSEHEYSVWTKAAPSLLILARVAILAAESLKVLQGWYLAGMLFESNVWKQIFRPSLDSYDLIIHLNSCANPRRFQCIDSKVDGFVQNLPVYQKTTKEKIPVVGFDPVQCYLQELEAAYSEYALFFHDIYGGSVIGVVWKPSALEPKEFKVAHLFGRKLQGKNSNQSLVLNQEALIEDFYILGQGLVKFIDSKNK</sequence>
<evidence type="ECO:0000259" key="14">
    <source>
        <dbReference type="Pfam" id="PF17404"/>
    </source>
</evidence>
<dbReference type="GO" id="GO:0006364">
    <property type="term" value="P:rRNA processing"/>
    <property type="evidence" value="ECO:0007669"/>
    <property type="project" value="TreeGrafter"/>
</dbReference>
<comment type="similarity">
    <text evidence="3 10">Belongs to the NRAP family.</text>
</comment>
<dbReference type="InterPro" id="IPR035367">
    <property type="entry name" value="Nrap_D2"/>
</dbReference>
<dbReference type="Pfam" id="PF17404">
    <property type="entry name" value="Nrap_D3"/>
    <property type="match status" value="1"/>
</dbReference>
<feature type="domain" description="Nrap protein" evidence="12">
    <location>
        <begin position="235"/>
        <end position="373"/>
    </location>
</feature>
<dbReference type="AlphaFoldDB" id="A0AAV7XD29"/>
<keyword evidence="7 10" id="KW-0539">Nucleus</keyword>
<evidence type="ECO:0000259" key="15">
    <source>
        <dbReference type="Pfam" id="PF17405"/>
    </source>
</evidence>
<keyword evidence="6 10" id="KW-0694">RNA-binding</keyword>
<feature type="domain" description="Nrap protein" evidence="16">
    <location>
        <begin position="921"/>
        <end position="1064"/>
    </location>
</feature>
<feature type="compositionally biased region" description="Basic residues" evidence="11">
    <location>
        <begin position="1"/>
        <end position="15"/>
    </location>
</feature>
<dbReference type="Pfam" id="PF03813">
    <property type="entry name" value="Nrap"/>
    <property type="match status" value="1"/>
</dbReference>
<evidence type="ECO:0000259" key="13">
    <source>
        <dbReference type="Pfam" id="PF17403"/>
    </source>
</evidence>
<dbReference type="InterPro" id="IPR005554">
    <property type="entry name" value="NOL6/Upt22"/>
</dbReference>
<accession>A0AAV7XD29</accession>
<reference evidence="18" key="1">
    <citation type="submission" date="2022-12" db="EMBL/GenBank/DDBJ databases">
        <title>Chromosome-level genome assembly of the bean flower thrips Megalurothrips usitatus.</title>
        <authorList>
            <person name="Ma L."/>
            <person name="Liu Q."/>
            <person name="Li H."/>
            <person name="Cai W."/>
        </authorList>
    </citation>
    <scope>NUCLEOTIDE SEQUENCE</scope>
    <source>
        <strain evidence="18">Cailab_2022a</strain>
    </source>
</reference>
<evidence type="ECO:0000256" key="11">
    <source>
        <dbReference type="SAM" id="MobiDB-lite"/>
    </source>
</evidence>
<evidence type="ECO:0000256" key="6">
    <source>
        <dbReference type="ARBA" id="ARBA00022884"/>
    </source>
</evidence>
<feature type="domain" description="Nrap protein" evidence="14">
    <location>
        <begin position="530"/>
        <end position="691"/>
    </location>
</feature>
<evidence type="ECO:0000313" key="18">
    <source>
        <dbReference type="EMBL" id="KAJ1522417.1"/>
    </source>
</evidence>
<dbReference type="GO" id="GO:0032545">
    <property type="term" value="C:CURI complex"/>
    <property type="evidence" value="ECO:0007669"/>
    <property type="project" value="TreeGrafter"/>
</dbReference>
<organism evidence="18 19">
    <name type="scientific">Megalurothrips usitatus</name>
    <name type="common">bean blossom thrips</name>
    <dbReference type="NCBI Taxonomy" id="439358"/>
    <lineage>
        <taxon>Eukaryota</taxon>
        <taxon>Metazoa</taxon>
        <taxon>Ecdysozoa</taxon>
        <taxon>Arthropoda</taxon>
        <taxon>Hexapoda</taxon>
        <taxon>Insecta</taxon>
        <taxon>Pterygota</taxon>
        <taxon>Neoptera</taxon>
        <taxon>Paraneoptera</taxon>
        <taxon>Thysanoptera</taxon>
        <taxon>Terebrantia</taxon>
        <taxon>Thripoidea</taxon>
        <taxon>Thripidae</taxon>
        <taxon>Megalurothrips</taxon>
    </lineage>
</organism>
<keyword evidence="19" id="KW-1185">Reference proteome</keyword>
<evidence type="ECO:0000256" key="7">
    <source>
        <dbReference type="ARBA" id="ARBA00023242"/>
    </source>
</evidence>
<comment type="caution">
    <text evidence="18">The sequence shown here is derived from an EMBL/GenBank/DDBJ whole genome shotgun (WGS) entry which is preliminary data.</text>
</comment>
<dbReference type="FunFam" id="1.10.1410.10:FF:000005">
    <property type="entry name" value="Nucleolar protein 6"/>
    <property type="match status" value="1"/>
</dbReference>
<dbReference type="GO" id="GO:0006409">
    <property type="term" value="P:tRNA export from nucleus"/>
    <property type="evidence" value="ECO:0007669"/>
    <property type="project" value="TreeGrafter"/>
</dbReference>
<evidence type="ECO:0000259" key="16">
    <source>
        <dbReference type="Pfam" id="PF17406"/>
    </source>
</evidence>
<protein>
    <recommendedName>
        <fullName evidence="4 10">Nucleolar protein 6</fullName>
    </recommendedName>
</protein>
<dbReference type="InterPro" id="IPR035370">
    <property type="entry name" value="Nrap_D5"/>
</dbReference>
<gene>
    <name evidence="18" type="ORF">ONE63_002704</name>
</gene>
<dbReference type="FunFam" id="1.10.1410.10:FF:000006">
    <property type="entry name" value="Nucleolar protein 6"/>
    <property type="match status" value="1"/>
</dbReference>
<dbReference type="InterPro" id="IPR035371">
    <property type="entry name" value="Nrap_D6"/>
</dbReference>
<dbReference type="Gene3D" id="1.10.1410.10">
    <property type="match status" value="2"/>
</dbReference>
<feature type="compositionally biased region" description="Acidic residues" evidence="11">
    <location>
        <begin position="54"/>
        <end position="84"/>
    </location>
</feature>
<evidence type="ECO:0000256" key="8">
    <source>
        <dbReference type="ARBA" id="ARBA00035000"/>
    </source>
</evidence>
<dbReference type="PANTHER" id="PTHR17972:SF0">
    <property type="entry name" value="NUCLEOLAR PROTEIN 6"/>
    <property type="match status" value="1"/>
</dbReference>
<evidence type="ECO:0000256" key="5">
    <source>
        <dbReference type="ARBA" id="ARBA00022454"/>
    </source>
</evidence>
<name>A0AAV7XD29_9NEOP</name>
<comment type="subunit">
    <text evidence="9">Part of the small subunit (SSU) processome, composed of more than 70 proteins and the RNA chaperone small nucleolar RNA (snoRNA) U3.</text>
</comment>
<dbReference type="PANTHER" id="PTHR17972">
    <property type="entry name" value="NUCLEOLAR RNA-ASSOCIATED PROTEIN"/>
    <property type="match status" value="1"/>
</dbReference>
<evidence type="ECO:0000313" key="19">
    <source>
        <dbReference type="Proteomes" id="UP001075354"/>
    </source>
</evidence>
<dbReference type="InterPro" id="IPR035082">
    <property type="entry name" value="Nrap_D1"/>
</dbReference>
<evidence type="ECO:0000256" key="1">
    <source>
        <dbReference type="ARBA" id="ARBA00004286"/>
    </source>
</evidence>
<evidence type="ECO:0000256" key="10">
    <source>
        <dbReference type="RuleBase" id="RU364032"/>
    </source>
</evidence>
<dbReference type="InterPro" id="IPR035369">
    <property type="entry name" value="Nrap_D4"/>
</dbReference>
<comment type="subcellular location">
    <subcellularLocation>
        <location evidence="1">Chromosome</location>
    </subcellularLocation>
    <subcellularLocation>
        <location evidence="2 10">Nucleus</location>
        <location evidence="2 10">Nucleolus</location>
    </subcellularLocation>
</comment>